<keyword evidence="4" id="KW-0028">Amino-acid biosynthesis</keyword>
<comment type="caution">
    <text evidence="9">The sequence shown here is derived from an EMBL/GenBank/DDBJ whole genome shotgun (WGS) entry which is preliminary data.</text>
</comment>
<dbReference type="UniPathway" id="UPA00031">
    <property type="reaction ID" value="UER00013"/>
</dbReference>
<dbReference type="SUPFAM" id="SSF89550">
    <property type="entry name" value="PHP domain-like"/>
    <property type="match status" value="1"/>
</dbReference>
<proteinExistence type="inferred from homology"/>
<reference evidence="9" key="2">
    <citation type="submission" date="2020-09" db="EMBL/GenBank/DDBJ databases">
        <authorList>
            <person name="Sun Q."/>
            <person name="Ohkuma M."/>
        </authorList>
    </citation>
    <scope>NUCLEOTIDE SEQUENCE</scope>
    <source>
        <strain evidence="9">JCM 17820</strain>
    </source>
</reference>
<comment type="pathway">
    <text evidence="1">Amino-acid biosynthesis; L-histidine biosynthesis; L-histidine from 5-phospho-alpha-D-ribose 1-diphosphate: step 8/9.</text>
</comment>
<name>A0A830GRD1_9EURY</name>
<evidence type="ECO:0000256" key="7">
    <source>
        <dbReference type="ARBA" id="ARBA00049158"/>
    </source>
</evidence>
<gene>
    <name evidence="9" type="ORF">GCM10009030_36190</name>
</gene>
<dbReference type="InterPro" id="IPR010140">
    <property type="entry name" value="Histidinol_P_phosphatase_HisJ"/>
</dbReference>
<dbReference type="Gene3D" id="3.20.20.140">
    <property type="entry name" value="Metal-dependent hydrolases"/>
    <property type="match status" value="1"/>
</dbReference>
<dbReference type="InterPro" id="IPR004013">
    <property type="entry name" value="PHP_dom"/>
</dbReference>
<protein>
    <recommendedName>
        <fullName evidence="3">histidinol-phosphatase</fullName>
        <ecNumber evidence="3">3.1.3.15</ecNumber>
    </recommendedName>
</protein>
<dbReference type="PANTHER" id="PTHR21039">
    <property type="entry name" value="HISTIDINOL PHOSPHATASE-RELATED"/>
    <property type="match status" value="1"/>
</dbReference>
<dbReference type="InterPro" id="IPR016195">
    <property type="entry name" value="Pol/histidinol_Pase-like"/>
</dbReference>
<evidence type="ECO:0000256" key="2">
    <source>
        <dbReference type="ARBA" id="ARBA00009152"/>
    </source>
</evidence>
<dbReference type="RefSeq" id="WP_189001454.1">
    <property type="nucleotide sequence ID" value="NZ_BMOU01000007.1"/>
</dbReference>
<dbReference type="GO" id="GO:0004401">
    <property type="term" value="F:histidinol-phosphatase activity"/>
    <property type="evidence" value="ECO:0007669"/>
    <property type="project" value="UniProtKB-EC"/>
</dbReference>
<evidence type="ECO:0000256" key="3">
    <source>
        <dbReference type="ARBA" id="ARBA00013085"/>
    </source>
</evidence>
<dbReference type="Proteomes" id="UP000605784">
    <property type="component" value="Unassembled WGS sequence"/>
</dbReference>
<accession>A0A830GRD1</accession>
<evidence type="ECO:0000256" key="1">
    <source>
        <dbReference type="ARBA" id="ARBA00004970"/>
    </source>
</evidence>
<keyword evidence="10" id="KW-1185">Reference proteome</keyword>
<dbReference type="GO" id="GO:0005737">
    <property type="term" value="C:cytoplasm"/>
    <property type="evidence" value="ECO:0007669"/>
    <property type="project" value="TreeGrafter"/>
</dbReference>
<dbReference type="EMBL" id="BMOU01000007">
    <property type="protein sequence ID" value="GGO02020.1"/>
    <property type="molecule type" value="Genomic_DNA"/>
</dbReference>
<dbReference type="GO" id="GO:0000105">
    <property type="term" value="P:L-histidine biosynthetic process"/>
    <property type="evidence" value="ECO:0007669"/>
    <property type="project" value="UniProtKB-UniPathway"/>
</dbReference>
<dbReference type="EC" id="3.1.3.15" evidence="3"/>
<organism evidence="9 10">
    <name type="scientific">Haloarcula pellucida</name>
    <dbReference type="NCBI Taxonomy" id="1427151"/>
    <lineage>
        <taxon>Archaea</taxon>
        <taxon>Methanobacteriati</taxon>
        <taxon>Methanobacteriota</taxon>
        <taxon>Stenosarchaea group</taxon>
        <taxon>Halobacteria</taxon>
        <taxon>Halobacteriales</taxon>
        <taxon>Haloarculaceae</taxon>
        <taxon>Haloarcula</taxon>
    </lineage>
</organism>
<sequence>MDTDGHAHTTFSDGSALDAMVAAAETVGLDGLGLTDHCIVTEDEFGRRDQYDLVETYEERRAVIDEARAETDLRLYDAAEVSYVEGDEDRLAAFLDDAEFDYTIGSVHFAGPYDYTSASQYAETGGAVRRAAVERYYDAVVSLVESDLFDVLGHLDLPERMDALRRYTTRRDYERVASALADSRTVPELNAGRVHRSLGRVHPDPAIVDVFREKDVGFVLGTDSHTPTELRERVPTLRAVVDEAGLEPVELATLVD</sequence>
<evidence type="ECO:0000256" key="6">
    <source>
        <dbReference type="ARBA" id="ARBA00023102"/>
    </source>
</evidence>
<dbReference type="AlphaFoldDB" id="A0A830GRD1"/>
<comment type="catalytic activity">
    <reaction evidence="7">
        <text>L-histidinol phosphate + H2O = L-histidinol + phosphate</text>
        <dbReference type="Rhea" id="RHEA:14465"/>
        <dbReference type="ChEBI" id="CHEBI:15377"/>
        <dbReference type="ChEBI" id="CHEBI:43474"/>
        <dbReference type="ChEBI" id="CHEBI:57699"/>
        <dbReference type="ChEBI" id="CHEBI:57980"/>
        <dbReference type="EC" id="3.1.3.15"/>
    </reaction>
</comment>
<evidence type="ECO:0000313" key="10">
    <source>
        <dbReference type="Proteomes" id="UP000605784"/>
    </source>
</evidence>
<evidence type="ECO:0000313" key="9">
    <source>
        <dbReference type="EMBL" id="GGO02020.1"/>
    </source>
</evidence>
<keyword evidence="5" id="KW-0378">Hydrolase</keyword>
<evidence type="ECO:0000256" key="4">
    <source>
        <dbReference type="ARBA" id="ARBA00022605"/>
    </source>
</evidence>
<keyword evidence="6" id="KW-0368">Histidine biosynthesis</keyword>
<comment type="similarity">
    <text evidence="2">Belongs to the PHP hydrolase family. HisK subfamily.</text>
</comment>
<reference evidence="9" key="1">
    <citation type="journal article" date="2014" name="Int. J. Syst. Evol. Microbiol.">
        <title>Complete genome sequence of Corynebacterium casei LMG S-19264T (=DSM 44701T), isolated from a smear-ripened cheese.</title>
        <authorList>
            <consortium name="US DOE Joint Genome Institute (JGI-PGF)"/>
            <person name="Walter F."/>
            <person name="Albersmeier A."/>
            <person name="Kalinowski J."/>
            <person name="Ruckert C."/>
        </authorList>
    </citation>
    <scope>NUCLEOTIDE SEQUENCE</scope>
    <source>
        <strain evidence="9">JCM 17820</strain>
    </source>
</reference>
<feature type="domain" description="PHP" evidence="8">
    <location>
        <begin position="4"/>
        <end position="181"/>
    </location>
</feature>
<evidence type="ECO:0000256" key="5">
    <source>
        <dbReference type="ARBA" id="ARBA00022801"/>
    </source>
</evidence>
<dbReference type="Pfam" id="PF02811">
    <property type="entry name" value="PHP"/>
    <property type="match status" value="1"/>
</dbReference>
<evidence type="ECO:0000259" key="8">
    <source>
        <dbReference type="Pfam" id="PF02811"/>
    </source>
</evidence>
<dbReference type="PANTHER" id="PTHR21039:SF0">
    <property type="entry name" value="HISTIDINOL-PHOSPHATASE"/>
    <property type="match status" value="1"/>
</dbReference>